<evidence type="ECO:0000256" key="5">
    <source>
        <dbReference type="SAM" id="MobiDB-lite"/>
    </source>
</evidence>
<dbReference type="GO" id="GO:0005546">
    <property type="term" value="F:phosphatidylinositol-4,5-bisphosphate binding"/>
    <property type="evidence" value="ECO:0007669"/>
    <property type="project" value="TreeGrafter"/>
</dbReference>
<dbReference type="PANTHER" id="PTHR16092">
    <property type="entry name" value="SEC3/SYNTAXIN-RELATED"/>
    <property type="match status" value="1"/>
</dbReference>
<dbReference type="GO" id="GO:0005886">
    <property type="term" value="C:plasma membrane"/>
    <property type="evidence" value="ECO:0007669"/>
    <property type="project" value="TreeGrafter"/>
</dbReference>
<feature type="compositionally biased region" description="Polar residues" evidence="5">
    <location>
        <begin position="140"/>
        <end position="155"/>
    </location>
</feature>
<organism evidence="8 9">
    <name type="scientific">Rhizoclosmatium globosum</name>
    <dbReference type="NCBI Taxonomy" id="329046"/>
    <lineage>
        <taxon>Eukaryota</taxon>
        <taxon>Fungi</taxon>
        <taxon>Fungi incertae sedis</taxon>
        <taxon>Chytridiomycota</taxon>
        <taxon>Chytridiomycota incertae sedis</taxon>
        <taxon>Chytridiomycetes</taxon>
        <taxon>Chytridiales</taxon>
        <taxon>Chytriomycetaceae</taxon>
        <taxon>Rhizoclosmatium</taxon>
    </lineage>
</organism>
<proteinExistence type="inferred from homology"/>
<feature type="domain" description="Exocyst complex component Sec3 C-terminal" evidence="7">
    <location>
        <begin position="594"/>
        <end position="899"/>
    </location>
</feature>
<dbReference type="EMBL" id="MCGO01000020">
    <property type="protein sequence ID" value="ORY45273.1"/>
    <property type="molecule type" value="Genomic_DNA"/>
</dbReference>
<evidence type="ECO:0000259" key="6">
    <source>
        <dbReference type="Pfam" id="PF09763"/>
    </source>
</evidence>
<sequence length="923" mass="105722">MDALFTSKDEDNVVLNTKVIECDDQFSMASAAAAPDHKVRYICVTAGKKKVKIHKVKQDKPADNGVCVNLNGRAYYWILDSPHDKIELMHTLVSLYQKYLNKVPRLIGIDEEFLKAAIVKSDPKSNQSNAATAQGGGMAGSNTANAAPNKEQSAPTQMYNNDLDAFLEKEFDALQRNETTDFQTGFNMDELLGGFNWQVNGDAADLERKLESELQAWRREDQAEQVLYQIDSTLNELKTIDEWLLHYTTLLDRMGQDVHSVEVKNKVLQVTSFNQKALLQEIDKIVASMRLAEPVSERLKYESLDEVAGIKNCERVLKILMDTIARVKYDEEIADIAMVKERLGLYQSYATTFSVRLTEFITKLLTTSIETLTKENSSKAKQTLKIVGLDMIQMKLCHYRALMKWLKSVDTRKQYDLEMAYSFDFGKFYKKEIREHLDGLKSTFCKRKPNVDEQDYIFIIPQVSVSSAATNAISAMSSNIVEKGKGGWNMLGGNRKKSTMATEDDVDEGHKGSPILGRAATLKSKADRTADDDKIWPDEAMTAFYKSFCPIIVCEMNFVMDFFNLRKDDVDLDFSYEWLENLNNPRDKLKELKAQNKLNELYDAMFDVHDDICAFLDWTLKHDQTFTIGMMVCIEEMINRYVNSAYVNLVLQMELLMTKIVLNFDRFVDEQIKAIEETKVTFRKRNGILPFIRTFPKFVDHMEKCADTNQGQARAAVSNAYSRIVKCIFDTLEALAKDQNDGKESKVDDKESLNVHILTIENMHHFHSEIRARKIVGLEQHVKASKTLYDTNVEAYIKIVIRKPLGKLLEFFENVENLLKSNAPEEVSFHLHKVTLRDVLKKYPGKEIKKGLEQLYKRVEKSFTDEDGSLLQVVWRGIQEAFAKSLKRYEELIALCYPDTGLRVEFTMDDLLGYFSELAQKNN</sequence>
<dbReference type="Proteomes" id="UP000193642">
    <property type="component" value="Unassembled WGS sequence"/>
</dbReference>
<comment type="caution">
    <text evidence="8">The sequence shown here is derived from an EMBL/GenBank/DDBJ whole genome shotgun (WGS) entry which is preliminary data.</text>
</comment>
<evidence type="ECO:0000259" key="7">
    <source>
        <dbReference type="Pfam" id="PF20654"/>
    </source>
</evidence>
<reference evidence="8 9" key="1">
    <citation type="submission" date="2016-07" db="EMBL/GenBank/DDBJ databases">
        <title>Pervasive Adenine N6-methylation of Active Genes in Fungi.</title>
        <authorList>
            <consortium name="DOE Joint Genome Institute"/>
            <person name="Mondo S.J."/>
            <person name="Dannebaum R.O."/>
            <person name="Kuo R.C."/>
            <person name="Labutti K."/>
            <person name="Haridas S."/>
            <person name="Kuo A."/>
            <person name="Salamov A."/>
            <person name="Ahrendt S.R."/>
            <person name="Lipzen A."/>
            <person name="Sullivan W."/>
            <person name="Andreopoulos W.B."/>
            <person name="Clum A."/>
            <person name="Lindquist E."/>
            <person name="Daum C."/>
            <person name="Ramamoorthy G.K."/>
            <person name="Gryganskyi A."/>
            <person name="Culley D."/>
            <person name="Magnuson J.K."/>
            <person name="James T.Y."/>
            <person name="O'Malley M.A."/>
            <person name="Stajich J.E."/>
            <person name="Spatafora J.W."/>
            <person name="Visel A."/>
            <person name="Grigoriev I.V."/>
        </authorList>
    </citation>
    <scope>NUCLEOTIDE SEQUENCE [LARGE SCALE GENOMIC DNA]</scope>
    <source>
        <strain evidence="8 9">JEL800</strain>
    </source>
</reference>
<keyword evidence="2" id="KW-0813">Transport</keyword>
<evidence type="ECO:0000256" key="1">
    <source>
        <dbReference type="ARBA" id="ARBA00006518"/>
    </source>
</evidence>
<dbReference type="AlphaFoldDB" id="A0A1Y2CE07"/>
<gene>
    <name evidence="8" type="ORF">BCR33DRAFT_784670</name>
</gene>
<evidence type="ECO:0000256" key="4">
    <source>
        <dbReference type="ARBA" id="ARBA00023054"/>
    </source>
</evidence>
<dbReference type="GO" id="GO:0000145">
    <property type="term" value="C:exocyst"/>
    <property type="evidence" value="ECO:0007669"/>
    <property type="project" value="InterPro"/>
</dbReference>
<keyword evidence="4" id="KW-0175">Coiled coil</keyword>
<feature type="domain" description="Exocyst complex component Sec3 coiled-coil" evidence="6">
    <location>
        <begin position="219"/>
        <end position="324"/>
    </location>
</feature>
<feature type="region of interest" description="Disordered" evidence="5">
    <location>
        <begin position="124"/>
        <end position="155"/>
    </location>
</feature>
<evidence type="ECO:0000256" key="3">
    <source>
        <dbReference type="ARBA" id="ARBA00022483"/>
    </source>
</evidence>
<dbReference type="InterPro" id="IPR019160">
    <property type="entry name" value="Sec3_CC"/>
</dbReference>
<dbReference type="Pfam" id="PF09763">
    <property type="entry name" value="Sec3_CC"/>
    <property type="match status" value="1"/>
</dbReference>
<dbReference type="OrthoDB" id="27109at2759"/>
<evidence type="ECO:0000313" key="8">
    <source>
        <dbReference type="EMBL" id="ORY45273.1"/>
    </source>
</evidence>
<dbReference type="Pfam" id="PF20654">
    <property type="entry name" value="Sec3_C-term"/>
    <property type="match status" value="1"/>
</dbReference>
<keyword evidence="9" id="KW-1185">Reference proteome</keyword>
<keyword evidence="3" id="KW-0268">Exocytosis</keyword>
<dbReference type="GO" id="GO:0006887">
    <property type="term" value="P:exocytosis"/>
    <property type="evidence" value="ECO:0007669"/>
    <property type="project" value="UniProtKB-KW"/>
</dbReference>
<evidence type="ECO:0000313" key="9">
    <source>
        <dbReference type="Proteomes" id="UP000193642"/>
    </source>
</evidence>
<dbReference type="InterPro" id="IPR048628">
    <property type="entry name" value="Sec3_C"/>
</dbReference>
<comment type="similarity">
    <text evidence="1">Belongs to the SEC3 family.</text>
</comment>
<protein>
    <submittedName>
        <fullName evidence="8">Uncharacterized protein</fullName>
    </submittedName>
</protein>
<dbReference type="PANTHER" id="PTHR16092:SF14">
    <property type="entry name" value="EXOCYST COMPLEX COMPONENT 1 ISOFORM X1"/>
    <property type="match status" value="1"/>
</dbReference>
<dbReference type="GO" id="GO:0006893">
    <property type="term" value="P:Golgi to plasma membrane transport"/>
    <property type="evidence" value="ECO:0007669"/>
    <property type="project" value="TreeGrafter"/>
</dbReference>
<name>A0A1Y2CE07_9FUNG</name>
<accession>A0A1Y2CE07</accession>
<dbReference type="STRING" id="329046.A0A1Y2CE07"/>
<evidence type="ECO:0000256" key="2">
    <source>
        <dbReference type="ARBA" id="ARBA00022448"/>
    </source>
</evidence>